<organism evidence="1 2">
    <name type="scientific">Kushneria phosphatilytica</name>
    <dbReference type="NCBI Taxonomy" id="657387"/>
    <lineage>
        <taxon>Bacteria</taxon>
        <taxon>Pseudomonadati</taxon>
        <taxon>Pseudomonadota</taxon>
        <taxon>Gammaproteobacteria</taxon>
        <taxon>Oceanospirillales</taxon>
        <taxon>Halomonadaceae</taxon>
        <taxon>Kushneria</taxon>
    </lineage>
</organism>
<dbReference type="AlphaFoldDB" id="A0A1S1NQU3"/>
<protein>
    <submittedName>
        <fullName evidence="1">Uncharacterized protein</fullName>
    </submittedName>
</protein>
<dbReference type="OrthoDB" id="8402570at2"/>
<reference evidence="1 2" key="1">
    <citation type="submission" date="2019-08" db="EMBL/GenBank/DDBJ databases">
        <title>Complete genome sequence of Kushneria sp. YCWA18, a halophilic phosphate-solubilizing bacterium isolated from Daqiao saltern in China.</title>
        <authorList>
            <person name="Du G.-X."/>
            <person name="Qu L.-Y."/>
        </authorList>
    </citation>
    <scope>NUCLEOTIDE SEQUENCE [LARGE SCALE GENOMIC DNA]</scope>
    <source>
        <strain evidence="1 2">YCWA18</strain>
    </source>
</reference>
<keyword evidence="2" id="KW-1185">Reference proteome</keyword>
<dbReference type="RefSeq" id="WP_070981061.1">
    <property type="nucleotide sequence ID" value="NZ_CP043420.1"/>
</dbReference>
<proteinExistence type="predicted"/>
<sequence length="842" mass="92476">MTDHLSCRDIPITPADMLAGLGHADRSLLATCLALFDDSQLSSRLEKLTQQASAQLSEWGEKLRSRIDKAPAPLTAQEQQAAAREIGEQQRHWQNSHHDDDALRLLLWIRLRQALKLPAGLTRSRRGCSSLADDMAARLIHLLDPPGMVNSSHRWLHQKGWLPRGRHASTLAEVVIPMLDEFWEQSEQADQFADPTERRHHLTEAITALGQLDAEDQERLLSQTGATNIHDAALRHTVLLGGSLGAFGMGVSAAGFSGYILAAQASTFIPWVSGPGLVSFVSVMSNPITIFGIAGGGGWWLLNRAREKVSVAIAARVIAMLTLNGLGHGRIGLEGALRCFPRVSDLSGMEGLESKTLQEYCEQWQQLATLPNGATTSPSESVLSAMGRTPGRVDARANRTTEDPLAGNEHTNALAMGLMTIGDIIYCRAAIDPEAIAAADFSRVADINDTLDFAQLADQIMGGSDASMLGGISQLKGYVAEQAVAARLVAAGHTVSLPDTANNPGWDLLVDGQPFQVKFHASLAGLREHFEHYHYPVIANTELTGVVERLPDEWTDNVFFLEGLSNELIEEVTRESLAAGAELLNPSVVPMAGIISAARGLLAYRRGVMSGQQALEQVVLDGTVRMSLAGAGGVAGTGVGLMLFGPAGAWVFGAGAPMLSQMFTSRATRWLRHNVRSNAHRQWEDAAHEALHALQCRLNDALTARQAQLAEKQHEITASVLEGYLYWRLEDDRMFCRECLLHLWFATRERYPQPERRLTELLEIMQLCGVHQALYQRELHNVSKRLQERPGLRELMDNEQLAEFSRKAHSTASDWWASASRTVETRGWNKNPLKRWRQNSDD</sequence>
<dbReference type="Proteomes" id="UP000322553">
    <property type="component" value="Chromosome"/>
</dbReference>
<accession>A0A1S1NQU3</accession>
<gene>
    <name evidence="1" type="ORF">FY550_01600</name>
</gene>
<dbReference type="EMBL" id="CP043420">
    <property type="protein sequence ID" value="QEL09952.1"/>
    <property type="molecule type" value="Genomic_DNA"/>
</dbReference>
<name>A0A1S1NQU3_9GAMM</name>
<evidence type="ECO:0000313" key="1">
    <source>
        <dbReference type="EMBL" id="QEL09952.1"/>
    </source>
</evidence>
<dbReference type="KEGG" id="kuy:FY550_01600"/>
<evidence type="ECO:0000313" key="2">
    <source>
        <dbReference type="Proteomes" id="UP000322553"/>
    </source>
</evidence>